<sequence length="341" mass="39422">MNKIHFILLFLSIFFISCKQEDTTPKKTNGKINNISVIIDDLLWNGEIGDSIRNKFASPVIGLPQEEPLFTINQFPVKLMEGFLTDSRNIIVIKKDTKEDFKILKNKYASPQNIFQISGKTADDILCLIQQNAPEIIKIIHQTEIEECQRINRKSLLAPKYFKDKFNIKLEMPSSYQLMLQKDHFAWFKKEIISGNTSILIYEIPLSSIENKANKIARITKMRDSIGKLFIHGKEDNTDMITEEAYAPYFSNIVLNHKRAYETKGTWVLKNDFMSGPFINYAIVDKDNDRILVLEGFCYAPSKEKRDLMLETEAIIKSLEINKKSLQKEKPNIMALLEDQN</sequence>
<dbReference type="PROSITE" id="PS51257">
    <property type="entry name" value="PROKAR_LIPOPROTEIN"/>
    <property type="match status" value="1"/>
</dbReference>
<evidence type="ECO:0000313" key="2">
    <source>
        <dbReference type="EMBL" id="OCB71448.1"/>
    </source>
</evidence>
<dbReference type="Pfam" id="PF16125">
    <property type="entry name" value="DUF4837"/>
    <property type="match status" value="1"/>
</dbReference>
<keyword evidence="5" id="KW-1185">Reference proteome</keyword>
<dbReference type="EMBL" id="FNEO01000001">
    <property type="protein sequence ID" value="SDI66781.1"/>
    <property type="molecule type" value="Genomic_DNA"/>
</dbReference>
<dbReference type="STRING" id="551990.SAMN05192550_0491"/>
<dbReference type="OrthoDB" id="1115230at2"/>
<dbReference type="EMBL" id="LVEO01000018">
    <property type="protein sequence ID" value="OCB71448.1"/>
    <property type="molecule type" value="Genomic_DNA"/>
</dbReference>
<evidence type="ECO:0000313" key="6">
    <source>
        <dbReference type="Proteomes" id="UP000321579"/>
    </source>
</evidence>
<evidence type="ECO:0000313" key="5">
    <source>
        <dbReference type="Proteomes" id="UP000182367"/>
    </source>
</evidence>
<dbReference type="GO" id="GO:0004519">
    <property type="term" value="F:endonuclease activity"/>
    <property type="evidence" value="ECO:0007669"/>
    <property type="project" value="UniProtKB-KW"/>
</dbReference>
<dbReference type="Proteomes" id="UP000093226">
    <property type="component" value="Unassembled WGS sequence"/>
</dbReference>
<name>A0A1B9DP27_9FLAO</name>
<evidence type="ECO:0000313" key="3">
    <source>
        <dbReference type="EMBL" id="SDI66781.1"/>
    </source>
</evidence>
<keyword evidence="2" id="KW-0255">Endonuclease</keyword>
<dbReference type="RefSeq" id="WP_066328079.1">
    <property type="nucleotide sequence ID" value="NZ_BJVF01000001.1"/>
</dbReference>
<proteinExistence type="predicted"/>
<dbReference type="Proteomes" id="UP000182367">
    <property type="component" value="Unassembled WGS sequence"/>
</dbReference>
<evidence type="ECO:0000313" key="1">
    <source>
        <dbReference type="EMBL" id="GEL10469.1"/>
    </source>
</evidence>
<dbReference type="Proteomes" id="UP000321579">
    <property type="component" value="Unassembled WGS sequence"/>
</dbReference>
<accession>A0A1B9DP27</accession>
<evidence type="ECO:0000313" key="4">
    <source>
        <dbReference type="Proteomes" id="UP000093226"/>
    </source>
</evidence>
<gene>
    <name evidence="2" type="ORF">FBGL_09395</name>
    <name evidence="1" type="ORF">FGL01_12080</name>
    <name evidence="3" type="ORF">SAMN05192550_0491</name>
</gene>
<reference evidence="3 5" key="3">
    <citation type="submission" date="2016-10" db="EMBL/GenBank/DDBJ databases">
        <authorList>
            <person name="Varghese N."/>
            <person name="Submissions S."/>
        </authorList>
    </citation>
    <scope>NUCLEOTIDE SEQUENCE [LARGE SCALE GENOMIC DNA]</scope>
    <source>
        <strain evidence="3 5">Gm-149</strain>
    </source>
</reference>
<reference evidence="2" key="2">
    <citation type="submission" date="2016-03" db="EMBL/GenBank/DDBJ databases">
        <authorList>
            <person name="Ploux O."/>
        </authorList>
    </citation>
    <scope>NUCLEOTIDE SEQUENCE</scope>
    <source>
        <strain evidence="2">NBRC 105008</strain>
    </source>
</reference>
<organism evidence="2 4">
    <name type="scientific">Flavobacterium glycines</name>
    <dbReference type="NCBI Taxonomy" id="551990"/>
    <lineage>
        <taxon>Bacteria</taxon>
        <taxon>Pseudomonadati</taxon>
        <taxon>Bacteroidota</taxon>
        <taxon>Flavobacteriia</taxon>
        <taxon>Flavobacteriales</taxon>
        <taxon>Flavobacteriaceae</taxon>
        <taxon>Flavobacterium</taxon>
    </lineage>
</organism>
<reference evidence="4" key="1">
    <citation type="submission" date="2016-03" db="EMBL/GenBank/DDBJ databases">
        <title>Draft genome sequence of Paenibacillus glacialis DSM 22343.</title>
        <authorList>
            <person name="Shin S.-K."/>
            <person name="Yi H."/>
        </authorList>
    </citation>
    <scope>NUCLEOTIDE SEQUENCE [LARGE SCALE GENOMIC DNA]</scope>
    <source>
        <strain evidence="4">NBRC 105008</strain>
    </source>
</reference>
<comment type="caution">
    <text evidence="2">The sequence shown here is derived from an EMBL/GenBank/DDBJ whole genome shotgun (WGS) entry which is preliminary data.</text>
</comment>
<dbReference type="AlphaFoldDB" id="A0A1B9DP27"/>
<dbReference type="EMBL" id="BJVF01000001">
    <property type="protein sequence ID" value="GEL10469.1"/>
    <property type="molecule type" value="Genomic_DNA"/>
</dbReference>
<reference evidence="1 6" key="4">
    <citation type="submission" date="2019-07" db="EMBL/GenBank/DDBJ databases">
        <title>Whole genome shotgun sequence of Flavobacterium glycines NBRC 105008.</title>
        <authorList>
            <person name="Hosoyama A."/>
            <person name="Uohara A."/>
            <person name="Ohji S."/>
            <person name="Ichikawa N."/>
        </authorList>
    </citation>
    <scope>NUCLEOTIDE SEQUENCE [LARGE SCALE GENOMIC DNA]</scope>
    <source>
        <strain evidence="1 6">NBRC 105008</strain>
    </source>
</reference>
<dbReference type="InterPro" id="IPR032286">
    <property type="entry name" value="DUF4837"/>
</dbReference>
<protein>
    <submittedName>
        <fullName evidence="1">DUF4837 domain-containing protein</fullName>
    </submittedName>
    <submittedName>
        <fullName evidence="2">Endonuclease</fullName>
    </submittedName>
</protein>
<keyword evidence="2" id="KW-0378">Hydrolase</keyword>
<keyword evidence="2" id="KW-0540">Nuclease</keyword>